<dbReference type="SUPFAM" id="SSF82171">
    <property type="entry name" value="DPP6 N-terminal domain-like"/>
    <property type="match status" value="1"/>
</dbReference>
<dbReference type="Gene3D" id="2.120.10.30">
    <property type="entry name" value="TolB, C-terminal domain"/>
    <property type="match status" value="1"/>
</dbReference>
<proteinExistence type="predicted"/>
<dbReference type="EMBL" id="SDWS01000005">
    <property type="protein sequence ID" value="RYB90132.1"/>
    <property type="molecule type" value="Genomic_DNA"/>
</dbReference>
<dbReference type="Proteomes" id="UP000291838">
    <property type="component" value="Unassembled WGS sequence"/>
</dbReference>
<keyword evidence="1" id="KW-0812">Transmembrane</keyword>
<dbReference type="AlphaFoldDB" id="A0A4V1RJV8"/>
<sequence length="389" mass="41393">MTSPSRTDLREELAALAETQPFSPDAAAWDRGRRARRNSRVARGAAVLAVVAIVVGVGAIAVRPDRQSVAPADVPGGALPSRVDLRDADFGADFETDFAIGRASVALGGNGFVLVDAEDGRYHQFGELADVLALSPDGYRLAWWSGKDLEHDSIRIADLRTGEITDVAGTSESASVTSMTWAPDSARLRWNGWGEKGARVAAWIDTTGSTEDIDVERFGARGIPSPSFDVVALDSGEEVAAAPFERAPEPGGREAGIPVDRALPADLHPDGAVVTPVGWADEDTLVAIIDPPPSDVVERPRLALLTSPDRPESEWTYREFLPRLPPEATSFAVDLIPDLTGDPDQQLTRDFTVAASEDSSDGDRGPLIAGALLALLAGLAFIRMMQKRA</sequence>
<keyword evidence="3" id="KW-1185">Reference proteome</keyword>
<organism evidence="2 3">
    <name type="scientific">Nocardioides glacieisoli</name>
    <dbReference type="NCBI Taxonomy" id="1168730"/>
    <lineage>
        <taxon>Bacteria</taxon>
        <taxon>Bacillati</taxon>
        <taxon>Actinomycetota</taxon>
        <taxon>Actinomycetes</taxon>
        <taxon>Propionibacteriales</taxon>
        <taxon>Nocardioidaceae</taxon>
        <taxon>Nocardioides</taxon>
    </lineage>
</organism>
<dbReference type="OrthoDB" id="3775546at2"/>
<evidence type="ECO:0000256" key="1">
    <source>
        <dbReference type="SAM" id="Phobius"/>
    </source>
</evidence>
<gene>
    <name evidence="2" type="ORF">EUA06_12090</name>
</gene>
<accession>A0A4V1RJV8</accession>
<keyword evidence="1" id="KW-1133">Transmembrane helix</keyword>
<feature type="transmembrane region" description="Helical" evidence="1">
    <location>
        <begin position="41"/>
        <end position="62"/>
    </location>
</feature>
<dbReference type="InterPro" id="IPR011042">
    <property type="entry name" value="6-blade_b-propeller_TolB-like"/>
</dbReference>
<feature type="transmembrane region" description="Helical" evidence="1">
    <location>
        <begin position="367"/>
        <end position="385"/>
    </location>
</feature>
<dbReference type="RefSeq" id="WP_129475924.1">
    <property type="nucleotide sequence ID" value="NZ_SDWS01000005.1"/>
</dbReference>
<comment type="caution">
    <text evidence="2">The sequence shown here is derived from an EMBL/GenBank/DDBJ whole genome shotgun (WGS) entry which is preliminary data.</text>
</comment>
<evidence type="ECO:0000313" key="2">
    <source>
        <dbReference type="EMBL" id="RYB90132.1"/>
    </source>
</evidence>
<evidence type="ECO:0000313" key="3">
    <source>
        <dbReference type="Proteomes" id="UP000291838"/>
    </source>
</evidence>
<keyword evidence="1" id="KW-0472">Membrane</keyword>
<name>A0A4V1RJV8_9ACTN</name>
<reference evidence="2 3" key="1">
    <citation type="submission" date="2019-01" db="EMBL/GenBank/DDBJ databases">
        <title>Novel species of Nocardioides.</title>
        <authorList>
            <person name="Liu Q."/>
            <person name="Xin Y.-H."/>
        </authorList>
    </citation>
    <scope>NUCLEOTIDE SEQUENCE [LARGE SCALE GENOMIC DNA]</scope>
    <source>
        <strain evidence="2 3">HLT3-15</strain>
    </source>
</reference>
<protein>
    <submittedName>
        <fullName evidence="2">Uncharacterized protein</fullName>
    </submittedName>
</protein>